<dbReference type="AlphaFoldDB" id="K3Y0P2"/>
<dbReference type="Gramene" id="KQL09395">
    <property type="protein sequence ID" value="KQL09395"/>
    <property type="gene ID" value="SETIT_007753mg"/>
</dbReference>
<name>K3Y0P2_SETIT</name>
<dbReference type="EMBL" id="AGNK02002213">
    <property type="status" value="NOT_ANNOTATED_CDS"/>
    <property type="molecule type" value="Genomic_DNA"/>
</dbReference>
<organism evidence="1 2">
    <name type="scientific">Setaria italica</name>
    <name type="common">Foxtail millet</name>
    <name type="synonym">Panicum italicum</name>
    <dbReference type="NCBI Taxonomy" id="4555"/>
    <lineage>
        <taxon>Eukaryota</taxon>
        <taxon>Viridiplantae</taxon>
        <taxon>Streptophyta</taxon>
        <taxon>Embryophyta</taxon>
        <taxon>Tracheophyta</taxon>
        <taxon>Spermatophyta</taxon>
        <taxon>Magnoliopsida</taxon>
        <taxon>Liliopsida</taxon>
        <taxon>Poales</taxon>
        <taxon>Poaceae</taxon>
        <taxon>PACMAD clade</taxon>
        <taxon>Panicoideae</taxon>
        <taxon>Panicodae</taxon>
        <taxon>Paniceae</taxon>
        <taxon>Cenchrinae</taxon>
        <taxon>Setaria</taxon>
    </lineage>
</organism>
<reference evidence="2" key="1">
    <citation type="journal article" date="2012" name="Nat. Biotechnol.">
        <title>Reference genome sequence of the model plant Setaria.</title>
        <authorList>
            <person name="Bennetzen J.L."/>
            <person name="Schmutz J."/>
            <person name="Wang H."/>
            <person name="Percifield R."/>
            <person name="Hawkins J."/>
            <person name="Pontaroli A.C."/>
            <person name="Estep M."/>
            <person name="Feng L."/>
            <person name="Vaughn J.N."/>
            <person name="Grimwood J."/>
            <person name="Jenkins J."/>
            <person name="Barry K."/>
            <person name="Lindquist E."/>
            <person name="Hellsten U."/>
            <person name="Deshpande S."/>
            <person name="Wang X."/>
            <person name="Wu X."/>
            <person name="Mitros T."/>
            <person name="Triplett J."/>
            <person name="Yang X."/>
            <person name="Ye C.Y."/>
            <person name="Mauro-Herrera M."/>
            <person name="Wang L."/>
            <person name="Li P."/>
            <person name="Sharma M."/>
            <person name="Sharma R."/>
            <person name="Ronald P.C."/>
            <person name="Panaud O."/>
            <person name="Kellogg E.A."/>
            <person name="Brutnell T.P."/>
            <person name="Doust A.N."/>
            <person name="Tuskan G.A."/>
            <person name="Rokhsar D."/>
            <person name="Devos K.M."/>
        </authorList>
    </citation>
    <scope>NUCLEOTIDE SEQUENCE [LARGE SCALE GENOMIC DNA]</scope>
    <source>
        <strain evidence="2">cv. Yugu1</strain>
    </source>
</reference>
<proteinExistence type="predicted"/>
<reference evidence="1" key="2">
    <citation type="submission" date="2018-08" db="UniProtKB">
        <authorList>
            <consortium name="EnsemblPlants"/>
        </authorList>
    </citation>
    <scope>IDENTIFICATION</scope>
    <source>
        <strain evidence="1">Yugu1</strain>
    </source>
</reference>
<dbReference type="HOGENOM" id="CLU_2853961_0_0_1"/>
<evidence type="ECO:0000313" key="2">
    <source>
        <dbReference type="Proteomes" id="UP000004995"/>
    </source>
</evidence>
<dbReference type="EnsemblPlants" id="KQL09395">
    <property type="protein sequence ID" value="KQL09395"/>
    <property type="gene ID" value="SETIT_007753mg"/>
</dbReference>
<dbReference type="InParanoid" id="K3Y0P2"/>
<accession>K3Y0P2</accession>
<evidence type="ECO:0000313" key="1">
    <source>
        <dbReference type="EnsemblPlants" id="KQL09395"/>
    </source>
</evidence>
<protein>
    <submittedName>
        <fullName evidence="1">Uncharacterized protein</fullName>
    </submittedName>
</protein>
<sequence length="65" mass="7473">MWTTAVMCWSERRLGYAFCSVRLEPFCILQHHFVSIIHFELASFHLSHFLQYGSSLFSACCLVGG</sequence>
<dbReference type="Proteomes" id="UP000004995">
    <property type="component" value="Unassembled WGS sequence"/>
</dbReference>
<keyword evidence="2" id="KW-1185">Reference proteome</keyword>